<gene>
    <name evidence="1" type="ORF">X975_09825</name>
</gene>
<name>A0A087V108_STEMI</name>
<evidence type="ECO:0000313" key="2">
    <source>
        <dbReference type="Proteomes" id="UP000054359"/>
    </source>
</evidence>
<keyword evidence="2" id="KW-1185">Reference proteome</keyword>
<reference evidence="1 2" key="1">
    <citation type="submission" date="2013-11" db="EMBL/GenBank/DDBJ databases">
        <title>Genome sequencing of Stegodyphus mimosarum.</title>
        <authorList>
            <person name="Bechsgaard J."/>
        </authorList>
    </citation>
    <scope>NUCLEOTIDE SEQUENCE [LARGE SCALE GENOMIC DNA]</scope>
</reference>
<proteinExistence type="predicted"/>
<dbReference type="Proteomes" id="UP000054359">
    <property type="component" value="Unassembled WGS sequence"/>
</dbReference>
<evidence type="ECO:0000313" key="1">
    <source>
        <dbReference type="EMBL" id="KFM83297.1"/>
    </source>
</evidence>
<organism evidence="1 2">
    <name type="scientific">Stegodyphus mimosarum</name>
    <name type="common">African social velvet spider</name>
    <dbReference type="NCBI Taxonomy" id="407821"/>
    <lineage>
        <taxon>Eukaryota</taxon>
        <taxon>Metazoa</taxon>
        <taxon>Ecdysozoa</taxon>
        <taxon>Arthropoda</taxon>
        <taxon>Chelicerata</taxon>
        <taxon>Arachnida</taxon>
        <taxon>Araneae</taxon>
        <taxon>Araneomorphae</taxon>
        <taxon>Entelegynae</taxon>
        <taxon>Eresoidea</taxon>
        <taxon>Eresidae</taxon>
        <taxon>Stegodyphus</taxon>
    </lineage>
</organism>
<accession>A0A087V108</accession>
<protein>
    <submittedName>
        <fullName evidence="1">Uncharacterized protein</fullName>
    </submittedName>
</protein>
<dbReference type="AlphaFoldDB" id="A0A087V108"/>
<dbReference type="EMBL" id="KL817116">
    <property type="protein sequence ID" value="KFM83297.1"/>
    <property type="molecule type" value="Genomic_DNA"/>
</dbReference>
<sequence length="39" mass="4385">MNSIMDSYPKRCQTDLLKQEGGRNANGPDSALFKLQWGN</sequence>
<feature type="non-terminal residue" evidence="1">
    <location>
        <position position="39"/>
    </location>
</feature>